<evidence type="ECO:0000313" key="3">
    <source>
        <dbReference type="Proteomes" id="UP000219327"/>
    </source>
</evidence>
<evidence type="ECO:0000256" key="1">
    <source>
        <dbReference type="SAM" id="SignalP"/>
    </source>
</evidence>
<reference evidence="2 3" key="1">
    <citation type="submission" date="2017-08" db="EMBL/GenBank/DDBJ databases">
        <title>Fine stratification of microbial communities through a metagenomic profile of the photic zone.</title>
        <authorList>
            <person name="Haro-Moreno J.M."/>
            <person name="Lopez-Perez M."/>
            <person name="De La Torre J."/>
            <person name="Picazo A."/>
            <person name="Camacho A."/>
            <person name="Rodriguez-Valera F."/>
        </authorList>
    </citation>
    <scope>NUCLEOTIDE SEQUENCE [LARGE SCALE GENOMIC DNA]</scope>
    <source>
        <strain evidence="2">MED-G24</strain>
    </source>
</reference>
<dbReference type="GO" id="GO:0009279">
    <property type="term" value="C:cell outer membrane"/>
    <property type="evidence" value="ECO:0007669"/>
    <property type="project" value="InterPro"/>
</dbReference>
<name>A0A2A5WHI0_9GAMM</name>
<dbReference type="AlphaFoldDB" id="A0A2A5WHI0"/>
<protein>
    <submittedName>
        <fullName evidence="2">Uncharacterized protein</fullName>
    </submittedName>
</protein>
<evidence type="ECO:0000313" key="2">
    <source>
        <dbReference type="EMBL" id="PDH35861.1"/>
    </source>
</evidence>
<dbReference type="EMBL" id="NTKD01000080">
    <property type="protein sequence ID" value="PDH35861.1"/>
    <property type="molecule type" value="Genomic_DNA"/>
</dbReference>
<dbReference type="InterPro" id="IPR007939">
    <property type="entry name" value="Cu-R_B_prcur"/>
</dbReference>
<organism evidence="2 3">
    <name type="scientific">OM182 bacterium MED-G24</name>
    <dbReference type="NCBI Taxonomy" id="1986255"/>
    <lineage>
        <taxon>Bacteria</taxon>
        <taxon>Pseudomonadati</taxon>
        <taxon>Pseudomonadota</taxon>
        <taxon>Gammaproteobacteria</taxon>
        <taxon>OMG group</taxon>
        <taxon>OM182 clade</taxon>
    </lineage>
</organism>
<dbReference type="Proteomes" id="UP000219327">
    <property type="component" value="Unassembled WGS sequence"/>
</dbReference>
<gene>
    <name evidence="2" type="ORF">CNE99_10555</name>
</gene>
<feature type="signal peptide" evidence="1">
    <location>
        <begin position="1"/>
        <end position="37"/>
    </location>
</feature>
<accession>A0A2A5WHI0</accession>
<dbReference type="GO" id="GO:0006878">
    <property type="term" value="P:intracellular copper ion homeostasis"/>
    <property type="evidence" value="ECO:0007669"/>
    <property type="project" value="InterPro"/>
</dbReference>
<sequence>MTSRQYRQNTTTRTLLHSSIPALLLSCFLTVSTPTRAAGMAGMHMPRTVNAFEVDELETRGSSDHSVKAGGWIGIELTRVTLSGEIHHNEGDTNDEITLGVQRAISPFWDGGLVLRSTDAKNLPGFRLIGTSWYFIHLDTEFFWDNEADSLLLDLHAEHELPLSRQWMFLSSFELETRLSGDSHRNTEWGFRFVREHPNRFGFYGGVVARKETSEPTTTQLVVGFRYWM</sequence>
<comment type="caution">
    <text evidence="2">The sequence shown here is derived from an EMBL/GenBank/DDBJ whole genome shotgun (WGS) entry which is preliminary data.</text>
</comment>
<feature type="chain" id="PRO_5012224484" evidence="1">
    <location>
        <begin position="38"/>
        <end position="229"/>
    </location>
</feature>
<dbReference type="Pfam" id="PF05275">
    <property type="entry name" value="CopB"/>
    <property type="match status" value="1"/>
</dbReference>
<keyword evidence="1" id="KW-0732">Signal</keyword>
<dbReference type="GO" id="GO:0005507">
    <property type="term" value="F:copper ion binding"/>
    <property type="evidence" value="ECO:0007669"/>
    <property type="project" value="InterPro"/>
</dbReference>
<dbReference type="PROSITE" id="PS51257">
    <property type="entry name" value="PROKAR_LIPOPROTEIN"/>
    <property type="match status" value="1"/>
</dbReference>
<proteinExistence type="predicted"/>